<keyword evidence="3" id="KW-1185">Reference proteome</keyword>
<name>A0ABT1G7H3_9GAMM</name>
<evidence type="ECO:0000313" key="2">
    <source>
        <dbReference type="EMBL" id="MCP1727247.1"/>
    </source>
</evidence>
<dbReference type="PANTHER" id="PTHR39168">
    <property type="entry name" value="TRANSCRIPTIONAL REGULATOR-RELATED"/>
    <property type="match status" value="1"/>
</dbReference>
<dbReference type="Gene3D" id="1.10.10.10">
    <property type="entry name" value="Winged helix-like DNA-binding domain superfamily/Winged helix DNA-binding domain"/>
    <property type="match status" value="1"/>
</dbReference>
<dbReference type="CDD" id="cd00090">
    <property type="entry name" value="HTH_ARSR"/>
    <property type="match status" value="1"/>
</dbReference>
<proteinExistence type="predicted"/>
<keyword evidence="2" id="KW-0238">DNA-binding</keyword>
<dbReference type="InterPro" id="IPR011991">
    <property type="entry name" value="ArsR-like_HTH"/>
</dbReference>
<dbReference type="GO" id="GO:0003677">
    <property type="term" value="F:DNA binding"/>
    <property type="evidence" value="ECO:0007669"/>
    <property type="project" value="UniProtKB-KW"/>
</dbReference>
<reference evidence="2 3" key="1">
    <citation type="submission" date="2022-03" db="EMBL/GenBank/DDBJ databases">
        <title>Genomic Encyclopedia of Type Strains, Phase III (KMG-III): the genomes of soil and plant-associated and newly described type strains.</title>
        <authorList>
            <person name="Whitman W."/>
        </authorList>
    </citation>
    <scope>NUCLEOTIDE SEQUENCE [LARGE SCALE GENOMIC DNA]</scope>
    <source>
        <strain evidence="2 3">BSker1</strain>
    </source>
</reference>
<dbReference type="PROSITE" id="PS50987">
    <property type="entry name" value="HTH_ARSR_2"/>
    <property type="match status" value="1"/>
</dbReference>
<dbReference type="SMART" id="SM00418">
    <property type="entry name" value="HTH_ARSR"/>
    <property type="match status" value="1"/>
</dbReference>
<dbReference type="PRINTS" id="PR00778">
    <property type="entry name" value="HTHARSR"/>
</dbReference>
<accession>A0ABT1G7H3</accession>
<gene>
    <name evidence="2" type="ORF">J2T60_001212</name>
</gene>
<comment type="caution">
    <text evidence="2">The sequence shown here is derived from an EMBL/GenBank/DDBJ whole genome shotgun (WGS) entry which is preliminary data.</text>
</comment>
<dbReference type="Pfam" id="PF12840">
    <property type="entry name" value="HTH_20"/>
    <property type="match status" value="1"/>
</dbReference>
<dbReference type="Proteomes" id="UP001523550">
    <property type="component" value="Unassembled WGS sequence"/>
</dbReference>
<dbReference type="PANTHER" id="PTHR39168:SF1">
    <property type="entry name" value="TRANSCRIPTIONAL REGULATORY PROTEIN"/>
    <property type="match status" value="1"/>
</dbReference>
<protein>
    <submittedName>
        <fullName evidence="2">DNA-binding transcriptional ArsR family regulator</fullName>
    </submittedName>
</protein>
<sequence length="226" mass="25038">MSEHPDIATVASLMGNPTRADMLMMLMDGTAHTATELAMEGGVAPSTASNHLAQLESGGLVTIVKQGRHRYFRITSPEVASAMEDLLIISPKMSRPRSGPNDERLRRARMCYDHLAGEAGVRLLENLREHKLITGDDGSLHLTPTGEAWCKRIGIDLNALRGIRRPLFRCCLDWSERRMHLAGSIGAALCSRLLDMGYVRREPDSRALAISPRGHRFLETLDLEDQ</sequence>
<evidence type="ECO:0000313" key="3">
    <source>
        <dbReference type="Proteomes" id="UP001523550"/>
    </source>
</evidence>
<dbReference type="InterPro" id="IPR001845">
    <property type="entry name" value="HTH_ArsR_DNA-bd_dom"/>
</dbReference>
<organism evidence="2 3">
    <name type="scientific">Natronospira proteinivora</name>
    <dbReference type="NCBI Taxonomy" id="1807133"/>
    <lineage>
        <taxon>Bacteria</taxon>
        <taxon>Pseudomonadati</taxon>
        <taxon>Pseudomonadota</taxon>
        <taxon>Gammaproteobacteria</taxon>
        <taxon>Natronospirales</taxon>
        <taxon>Natronospiraceae</taxon>
        <taxon>Natronospira</taxon>
    </lineage>
</organism>
<dbReference type="SUPFAM" id="SSF46785">
    <property type="entry name" value="Winged helix' DNA-binding domain"/>
    <property type="match status" value="1"/>
</dbReference>
<dbReference type="InterPro" id="IPR036388">
    <property type="entry name" value="WH-like_DNA-bd_sf"/>
</dbReference>
<dbReference type="InterPro" id="IPR036390">
    <property type="entry name" value="WH_DNA-bd_sf"/>
</dbReference>
<dbReference type="EMBL" id="JALJYF010000001">
    <property type="protein sequence ID" value="MCP1727247.1"/>
    <property type="molecule type" value="Genomic_DNA"/>
</dbReference>
<feature type="domain" description="HTH arsR-type" evidence="1">
    <location>
        <begin position="1"/>
        <end position="94"/>
    </location>
</feature>
<evidence type="ECO:0000259" key="1">
    <source>
        <dbReference type="PROSITE" id="PS50987"/>
    </source>
</evidence>
<dbReference type="RefSeq" id="WP_253446857.1">
    <property type="nucleotide sequence ID" value="NZ_JALJYF010000001.1"/>
</dbReference>
<dbReference type="InterPro" id="IPR052543">
    <property type="entry name" value="HTH_Metal-responsive_Reg"/>
</dbReference>